<reference evidence="2" key="1">
    <citation type="submission" date="2016-10" db="EMBL/GenBank/DDBJ databases">
        <authorList>
            <person name="Varghese N."/>
            <person name="Submissions S."/>
        </authorList>
    </citation>
    <scope>NUCLEOTIDE SEQUENCE [LARGE SCALE GENOMIC DNA]</scope>
    <source>
        <strain evidence="2">ANC 5109</strain>
    </source>
</reference>
<gene>
    <name evidence="1" type="ORF">SAMN05421643_1468</name>
</gene>
<accession>A0A1H3NGZ3</accession>
<keyword evidence="2" id="KW-1185">Reference proteome</keyword>
<sequence>MDVIRIANSINGSNQTIESLQKILSSFKDVVPSSIVEKIPNPQFILDKYNIRPNTTKEMVIKEINNDINNLKKILIKAVIPAIDLELVFINGVDKQVKLLLSAMENENHKFAKTFDEFLSNIVPIVKKNDLDNVENIIERLELKNSILNSLLV</sequence>
<evidence type="ECO:0000313" key="2">
    <source>
        <dbReference type="Proteomes" id="UP000199035"/>
    </source>
</evidence>
<dbReference type="RefSeq" id="WP_092692921.1">
    <property type="nucleotide sequence ID" value="NZ_FNPK01000046.1"/>
</dbReference>
<dbReference type="Proteomes" id="UP000199035">
    <property type="component" value="Unassembled WGS sequence"/>
</dbReference>
<name>A0A1H3NGZ3_9GAMM</name>
<dbReference type="EMBL" id="FNPK01000046">
    <property type="protein sequence ID" value="SDY88181.1"/>
    <property type="molecule type" value="Genomic_DNA"/>
</dbReference>
<protein>
    <submittedName>
        <fullName evidence="1">Uncharacterized protein</fullName>
    </submittedName>
</protein>
<organism evidence="1 2">
    <name type="scientific">Acinetobacter kyonggiensis</name>
    <dbReference type="NCBI Taxonomy" id="595670"/>
    <lineage>
        <taxon>Bacteria</taxon>
        <taxon>Pseudomonadati</taxon>
        <taxon>Pseudomonadota</taxon>
        <taxon>Gammaproteobacteria</taxon>
        <taxon>Moraxellales</taxon>
        <taxon>Moraxellaceae</taxon>
        <taxon>Acinetobacter</taxon>
    </lineage>
</organism>
<dbReference type="STRING" id="595670.SAMN05421643_1468"/>
<evidence type="ECO:0000313" key="1">
    <source>
        <dbReference type="EMBL" id="SDY88181.1"/>
    </source>
</evidence>
<proteinExistence type="predicted"/>
<dbReference type="AlphaFoldDB" id="A0A1H3NGZ3"/>